<evidence type="ECO:0000313" key="3">
    <source>
        <dbReference type="Proteomes" id="UP001162131"/>
    </source>
</evidence>
<dbReference type="AlphaFoldDB" id="A0AAU9K287"/>
<gene>
    <name evidence="2" type="ORF">BSTOLATCC_MIC53370</name>
</gene>
<keyword evidence="3" id="KW-1185">Reference proteome</keyword>
<evidence type="ECO:0000313" key="2">
    <source>
        <dbReference type="EMBL" id="CAG9331295.1"/>
    </source>
</evidence>
<dbReference type="EMBL" id="CAJZBQ010000053">
    <property type="protein sequence ID" value="CAG9331295.1"/>
    <property type="molecule type" value="Genomic_DNA"/>
</dbReference>
<sequence length="298" mass="34646">MIYECLESPKKTKDSTASHSSNSGSSTKSKSHSYRIEKTFNPVIDEDKFESHRRSIIKQKKSTSIIQRSLLSWILKIKVKNLLSLQRKSKTPLYQVFNNFVAALQGGLKEAFNEVKIRKNYPFEDYSSEFLVPDKDIFGKIPISVHDQTNKEFLGIFNEKSLIKIHKREIDGSSEIEDIFDKNIMMNLIPLHNKSIEFHEQLLKPASLSDFAEFSDMSFSKLEFVKGNLSFNVEKFELLGKNKEKLLEIYKEAQEKVDKKSIILMKMLDERDDLVAQIEYSKRKIEKLMVIISKSKKF</sequence>
<evidence type="ECO:0000256" key="1">
    <source>
        <dbReference type="SAM" id="MobiDB-lite"/>
    </source>
</evidence>
<name>A0AAU9K287_9CILI</name>
<reference evidence="2" key="1">
    <citation type="submission" date="2021-09" db="EMBL/GenBank/DDBJ databases">
        <authorList>
            <consortium name="AG Swart"/>
            <person name="Singh M."/>
            <person name="Singh A."/>
            <person name="Seah K."/>
            <person name="Emmerich C."/>
        </authorList>
    </citation>
    <scope>NUCLEOTIDE SEQUENCE</scope>
    <source>
        <strain evidence="2">ATCC30299</strain>
    </source>
</reference>
<comment type="caution">
    <text evidence="2">The sequence shown here is derived from an EMBL/GenBank/DDBJ whole genome shotgun (WGS) entry which is preliminary data.</text>
</comment>
<feature type="compositionally biased region" description="Basic and acidic residues" evidence="1">
    <location>
        <begin position="7"/>
        <end position="16"/>
    </location>
</feature>
<feature type="region of interest" description="Disordered" evidence="1">
    <location>
        <begin position="1"/>
        <end position="34"/>
    </location>
</feature>
<proteinExistence type="predicted"/>
<organism evidence="2 3">
    <name type="scientific">Blepharisma stoltei</name>
    <dbReference type="NCBI Taxonomy" id="1481888"/>
    <lineage>
        <taxon>Eukaryota</taxon>
        <taxon>Sar</taxon>
        <taxon>Alveolata</taxon>
        <taxon>Ciliophora</taxon>
        <taxon>Postciliodesmatophora</taxon>
        <taxon>Heterotrichea</taxon>
        <taxon>Heterotrichida</taxon>
        <taxon>Blepharismidae</taxon>
        <taxon>Blepharisma</taxon>
    </lineage>
</organism>
<protein>
    <submittedName>
        <fullName evidence="2">Uncharacterized protein</fullName>
    </submittedName>
</protein>
<accession>A0AAU9K287</accession>
<dbReference type="Proteomes" id="UP001162131">
    <property type="component" value="Unassembled WGS sequence"/>
</dbReference>
<feature type="compositionally biased region" description="Low complexity" evidence="1">
    <location>
        <begin position="17"/>
        <end position="28"/>
    </location>
</feature>